<dbReference type="InterPro" id="IPR000073">
    <property type="entry name" value="AB_hydrolase_1"/>
</dbReference>
<organism evidence="3 4">
    <name type="scientific">Microvirga alba</name>
    <dbReference type="NCBI Taxonomy" id="2791025"/>
    <lineage>
        <taxon>Bacteria</taxon>
        <taxon>Pseudomonadati</taxon>
        <taxon>Pseudomonadota</taxon>
        <taxon>Alphaproteobacteria</taxon>
        <taxon>Hyphomicrobiales</taxon>
        <taxon>Methylobacteriaceae</taxon>
        <taxon>Microvirga</taxon>
    </lineage>
</organism>
<gene>
    <name evidence="3" type="ORF">I2H38_10770</name>
</gene>
<sequence>MPYVEANGTSLHYELAGHGGQILVLIHELGGSLRSWDEIVPAFAASHRVLRYDMRGHGSSEKIRAPYSARDAAADLAGLLDAFGIGRPVTIAGCAVGACVGLQFAATYPERMQSLIAMAPSTGIGEQARPWVLKWADEIERDGMRRFVDEEMAPNAYPPVLRTDQERFARFRGQQISNDPASFAATYRMLVDCDIGNHLNAVTCPTLLVAGTHDVPRSPAFVSTLVGAFPDARMVVIDSGHFMMVQTPHLVVDAISGFLIAQQERG</sequence>
<dbReference type="GO" id="GO:0016787">
    <property type="term" value="F:hydrolase activity"/>
    <property type="evidence" value="ECO:0007669"/>
    <property type="project" value="UniProtKB-KW"/>
</dbReference>
<reference evidence="3" key="1">
    <citation type="submission" date="2020-11" db="EMBL/GenBank/DDBJ databases">
        <authorList>
            <person name="Kim M.K."/>
        </authorList>
    </citation>
    <scope>NUCLEOTIDE SEQUENCE</scope>
    <source>
        <strain evidence="3">BT350</strain>
    </source>
</reference>
<evidence type="ECO:0000313" key="3">
    <source>
        <dbReference type="EMBL" id="MBF9233858.1"/>
    </source>
</evidence>
<proteinExistence type="predicted"/>
<dbReference type="SUPFAM" id="SSF53474">
    <property type="entry name" value="alpha/beta-Hydrolases"/>
    <property type="match status" value="1"/>
</dbReference>
<dbReference type="PANTHER" id="PTHR43798">
    <property type="entry name" value="MONOACYLGLYCEROL LIPASE"/>
    <property type="match status" value="1"/>
</dbReference>
<name>A0A931FQU8_9HYPH</name>
<evidence type="ECO:0000256" key="1">
    <source>
        <dbReference type="ARBA" id="ARBA00022801"/>
    </source>
</evidence>
<dbReference type="InterPro" id="IPR029058">
    <property type="entry name" value="AB_hydrolase_fold"/>
</dbReference>
<keyword evidence="1 3" id="KW-0378">Hydrolase</keyword>
<dbReference type="PRINTS" id="PR00111">
    <property type="entry name" value="ABHYDROLASE"/>
</dbReference>
<dbReference type="Gene3D" id="3.40.50.1820">
    <property type="entry name" value="alpha/beta hydrolase"/>
    <property type="match status" value="1"/>
</dbReference>
<keyword evidence="4" id="KW-1185">Reference proteome</keyword>
<dbReference type="GO" id="GO:0016020">
    <property type="term" value="C:membrane"/>
    <property type="evidence" value="ECO:0007669"/>
    <property type="project" value="TreeGrafter"/>
</dbReference>
<dbReference type="PANTHER" id="PTHR43798:SF31">
    <property type="entry name" value="AB HYDROLASE SUPERFAMILY PROTEIN YCLE"/>
    <property type="match status" value="1"/>
</dbReference>
<dbReference type="Pfam" id="PF00561">
    <property type="entry name" value="Abhydrolase_1"/>
    <property type="match status" value="1"/>
</dbReference>
<dbReference type="Proteomes" id="UP000599312">
    <property type="component" value="Unassembled WGS sequence"/>
</dbReference>
<dbReference type="InterPro" id="IPR050266">
    <property type="entry name" value="AB_hydrolase_sf"/>
</dbReference>
<dbReference type="EMBL" id="JADQDO010000004">
    <property type="protein sequence ID" value="MBF9233858.1"/>
    <property type="molecule type" value="Genomic_DNA"/>
</dbReference>
<dbReference type="AlphaFoldDB" id="A0A931FQU8"/>
<protein>
    <submittedName>
        <fullName evidence="3">Alpha/beta fold hydrolase</fullName>
    </submittedName>
</protein>
<evidence type="ECO:0000259" key="2">
    <source>
        <dbReference type="Pfam" id="PF00561"/>
    </source>
</evidence>
<accession>A0A931FQU8</accession>
<dbReference type="RefSeq" id="WP_196271848.1">
    <property type="nucleotide sequence ID" value="NZ_JADQDO010000004.1"/>
</dbReference>
<evidence type="ECO:0000313" key="4">
    <source>
        <dbReference type="Proteomes" id="UP000599312"/>
    </source>
</evidence>
<feature type="domain" description="AB hydrolase-1" evidence="2">
    <location>
        <begin position="22"/>
        <end position="139"/>
    </location>
</feature>
<comment type="caution">
    <text evidence="3">The sequence shown here is derived from an EMBL/GenBank/DDBJ whole genome shotgun (WGS) entry which is preliminary data.</text>
</comment>